<dbReference type="GO" id="GO:0046872">
    <property type="term" value="F:metal ion binding"/>
    <property type="evidence" value="ECO:0007669"/>
    <property type="project" value="UniProtKB-KW"/>
</dbReference>
<dbReference type="Pfam" id="PF03372">
    <property type="entry name" value="Exo_endo_phos"/>
    <property type="match status" value="1"/>
</dbReference>
<keyword evidence="11" id="KW-0443">Lipid metabolism</keyword>
<dbReference type="InterPro" id="IPR036691">
    <property type="entry name" value="Endo/exonu/phosph_ase_sf"/>
</dbReference>
<comment type="similarity">
    <text evidence="4">Belongs to the neutral sphingomyelinase family.</text>
</comment>
<keyword evidence="6" id="KW-0479">Metal-binding</keyword>
<evidence type="ECO:0000256" key="5">
    <source>
        <dbReference type="ARBA" id="ARBA00022692"/>
    </source>
</evidence>
<sequence length="418" mass="47301">MDEIRVLSLNTWGLKYVSQHRQVRLAAIAERLARDAHRYDIVALQEVWVESDYVTLSTLTKPYFAYQKLSYSGMLTGPGLLILSKWPIVDSFLYRFPLNGRPSAFFRGDWYVGKAVASTSIAHPSGTVIEVLNAHMHAPYGLGDAAYTCHRTAQAWDMARLAARATKCGHLVVVVGDLNSRPDSLTHRLFESVGGLSDAWVDRHGKFDGDIAQLTTLEQIKLAGTTCDSLLNTWRADRQHHEACRLDYIFYDSKLAFVTDARVAWTEQIAGVGSYSDHFAIEVDLKLRPSPIKSSNTLIPASLFEDILMLIEEYRPTSQWQAKWRNAHFLITIPVLVGLLISVFWAARHNRPWAAFIFLFFTILVVFTGLLDGLMGFLFGRNEWRALKEFESQVELVQVTQLHFNQSPSEASSFRSIK</sequence>
<evidence type="ECO:0000313" key="15">
    <source>
        <dbReference type="EMBL" id="ODQ66337.1"/>
    </source>
</evidence>
<evidence type="ECO:0000256" key="2">
    <source>
        <dbReference type="ARBA" id="ARBA00004760"/>
    </source>
</evidence>
<dbReference type="Gene3D" id="3.60.10.10">
    <property type="entry name" value="Endonuclease/exonuclease/phosphatase"/>
    <property type="match status" value="1"/>
</dbReference>
<comment type="pathway">
    <text evidence="2">Lipid metabolism; sphingolipid metabolism.</text>
</comment>
<comment type="pathway">
    <text evidence="3">Sphingolipid metabolism.</text>
</comment>
<dbReference type="GO" id="GO:0000324">
    <property type="term" value="C:fungal-type vacuole"/>
    <property type="evidence" value="ECO:0007669"/>
    <property type="project" value="EnsemblFungi"/>
</dbReference>
<keyword evidence="12 13" id="KW-0472">Membrane</keyword>
<evidence type="ECO:0000256" key="1">
    <source>
        <dbReference type="ARBA" id="ARBA00004141"/>
    </source>
</evidence>
<keyword evidence="10 13" id="KW-1133">Transmembrane helix</keyword>
<dbReference type="GO" id="GO:0006665">
    <property type="term" value="P:sphingolipid metabolic process"/>
    <property type="evidence" value="ECO:0007669"/>
    <property type="project" value="UniProtKB-KW"/>
</dbReference>
<keyword evidence="5 13" id="KW-0812">Transmembrane</keyword>
<evidence type="ECO:0000259" key="14">
    <source>
        <dbReference type="Pfam" id="PF03372"/>
    </source>
</evidence>
<keyword evidence="16" id="KW-1185">Reference proteome</keyword>
<evidence type="ECO:0000256" key="3">
    <source>
        <dbReference type="ARBA" id="ARBA00004991"/>
    </source>
</evidence>
<evidence type="ECO:0000256" key="8">
    <source>
        <dbReference type="ARBA" id="ARBA00022842"/>
    </source>
</evidence>
<evidence type="ECO:0000256" key="9">
    <source>
        <dbReference type="ARBA" id="ARBA00022919"/>
    </source>
</evidence>
<organism evidence="15 16">
    <name type="scientific">Nadsonia fulvescens var. elongata DSM 6958</name>
    <dbReference type="NCBI Taxonomy" id="857566"/>
    <lineage>
        <taxon>Eukaryota</taxon>
        <taxon>Fungi</taxon>
        <taxon>Dikarya</taxon>
        <taxon>Ascomycota</taxon>
        <taxon>Saccharomycotina</taxon>
        <taxon>Dipodascomycetes</taxon>
        <taxon>Dipodascales</taxon>
        <taxon>Dipodascales incertae sedis</taxon>
        <taxon>Nadsonia</taxon>
    </lineage>
</organism>
<evidence type="ECO:0000313" key="16">
    <source>
        <dbReference type="Proteomes" id="UP000095009"/>
    </source>
</evidence>
<dbReference type="PANTHER" id="PTHR16320:SF24">
    <property type="entry name" value="PHOSPHODIESTERASE, PUTATIVE-RELATED"/>
    <property type="match status" value="1"/>
</dbReference>
<dbReference type="GO" id="GO:0016020">
    <property type="term" value="C:membrane"/>
    <property type="evidence" value="ECO:0007669"/>
    <property type="project" value="UniProtKB-SubCell"/>
</dbReference>
<keyword evidence="9" id="KW-0746">Sphingolipid metabolism</keyword>
<dbReference type="PANTHER" id="PTHR16320">
    <property type="entry name" value="SPHINGOMYELINASE FAMILY MEMBER"/>
    <property type="match status" value="1"/>
</dbReference>
<dbReference type="InterPro" id="IPR038772">
    <property type="entry name" value="Sph/SMPD2-like"/>
</dbReference>
<dbReference type="Proteomes" id="UP000095009">
    <property type="component" value="Unassembled WGS sequence"/>
</dbReference>
<dbReference type="STRING" id="857566.A0A1E3PNA9"/>
<dbReference type="GO" id="GO:0004767">
    <property type="term" value="F:sphingomyelin phosphodiesterase activity"/>
    <property type="evidence" value="ECO:0007669"/>
    <property type="project" value="InterPro"/>
</dbReference>
<dbReference type="EMBL" id="KV454408">
    <property type="protein sequence ID" value="ODQ66337.1"/>
    <property type="molecule type" value="Genomic_DNA"/>
</dbReference>
<evidence type="ECO:0000256" key="11">
    <source>
        <dbReference type="ARBA" id="ARBA00023098"/>
    </source>
</evidence>
<evidence type="ECO:0000256" key="7">
    <source>
        <dbReference type="ARBA" id="ARBA00022801"/>
    </source>
</evidence>
<evidence type="ECO:0000256" key="6">
    <source>
        <dbReference type="ARBA" id="ARBA00022723"/>
    </source>
</evidence>
<dbReference type="OrthoDB" id="387657at2759"/>
<name>A0A1E3PNA9_9ASCO</name>
<accession>A0A1E3PNA9</accession>
<dbReference type="GO" id="GO:0052714">
    <property type="term" value="F:mannosyl-inositol phosphorylceramide phospholipase activity"/>
    <property type="evidence" value="ECO:0007669"/>
    <property type="project" value="EnsemblFungi"/>
</dbReference>
<protein>
    <submittedName>
        <fullName evidence="15">DNase I-like protein</fullName>
    </submittedName>
</protein>
<comment type="subcellular location">
    <subcellularLocation>
        <location evidence="1">Membrane</location>
        <topology evidence="1">Multi-pass membrane protein</topology>
    </subcellularLocation>
</comment>
<evidence type="ECO:0000256" key="12">
    <source>
        <dbReference type="ARBA" id="ARBA00023136"/>
    </source>
</evidence>
<keyword evidence="7" id="KW-0378">Hydrolase</keyword>
<evidence type="ECO:0000256" key="10">
    <source>
        <dbReference type="ARBA" id="ARBA00022989"/>
    </source>
</evidence>
<dbReference type="AlphaFoldDB" id="A0A1E3PNA9"/>
<dbReference type="GO" id="GO:0071944">
    <property type="term" value="C:cell periphery"/>
    <property type="evidence" value="ECO:0007669"/>
    <property type="project" value="EnsemblFungi"/>
</dbReference>
<proteinExistence type="inferred from homology"/>
<evidence type="ECO:0000256" key="4">
    <source>
        <dbReference type="ARBA" id="ARBA00006335"/>
    </source>
</evidence>
<feature type="transmembrane region" description="Helical" evidence="13">
    <location>
        <begin position="353"/>
        <end position="379"/>
    </location>
</feature>
<feature type="domain" description="Endonuclease/exonuclease/phosphatase" evidence="14">
    <location>
        <begin position="7"/>
        <end position="278"/>
    </location>
</feature>
<evidence type="ECO:0000256" key="13">
    <source>
        <dbReference type="SAM" id="Phobius"/>
    </source>
</evidence>
<gene>
    <name evidence="15" type="ORF">NADFUDRAFT_23006</name>
</gene>
<reference evidence="15 16" key="1">
    <citation type="journal article" date="2016" name="Proc. Natl. Acad. Sci. U.S.A.">
        <title>Comparative genomics of biotechnologically important yeasts.</title>
        <authorList>
            <person name="Riley R."/>
            <person name="Haridas S."/>
            <person name="Wolfe K.H."/>
            <person name="Lopes M.R."/>
            <person name="Hittinger C.T."/>
            <person name="Goeker M."/>
            <person name="Salamov A.A."/>
            <person name="Wisecaver J.H."/>
            <person name="Long T.M."/>
            <person name="Calvey C.H."/>
            <person name="Aerts A.L."/>
            <person name="Barry K.W."/>
            <person name="Choi C."/>
            <person name="Clum A."/>
            <person name="Coughlan A.Y."/>
            <person name="Deshpande S."/>
            <person name="Douglass A.P."/>
            <person name="Hanson S.J."/>
            <person name="Klenk H.-P."/>
            <person name="LaButti K.M."/>
            <person name="Lapidus A."/>
            <person name="Lindquist E.A."/>
            <person name="Lipzen A.M."/>
            <person name="Meier-Kolthoff J.P."/>
            <person name="Ohm R.A."/>
            <person name="Otillar R.P."/>
            <person name="Pangilinan J.L."/>
            <person name="Peng Y."/>
            <person name="Rokas A."/>
            <person name="Rosa C.A."/>
            <person name="Scheuner C."/>
            <person name="Sibirny A.A."/>
            <person name="Slot J.C."/>
            <person name="Stielow J.B."/>
            <person name="Sun H."/>
            <person name="Kurtzman C.P."/>
            <person name="Blackwell M."/>
            <person name="Grigoriev I.V."/>
            <person name="Jeffries T.W."/>
        </authorList>
    </citation>
    <scope>NUCLEOTIDE SEQUENCE [LARGE SCALE GENOMIC DNA]</scope>
    <source>
        <strain evidence="15 16">DSM 6958</strain>
    </source>
</reference>
<feature type="transmembrane region" description="Helical" evidence="13">
    <location>
        <begin position="327"/>
        <end position="347"/>
    </location>
</feature>
<dbReference type="InterPro" id="IPR005135">
    <property type="entry name" value="Endo/exonuclease/phosphatase"/>
</dbReference>
<keyword evidence="8" id="KW-0460">Magnesium</keyword>
<dbReference type="SUPFAM" id="SSF56219">
    <property type="entry name" value="DNase I-like"/>
    <property type="match status" value="1"/>
</dbReference>